<dbReference type="STRING" id="1033731.SAMN05444145_109129"/>
<organism evidence="4 5">
    <name type="scientific">Alistipes timonensis JC136</name>
    <dbReference type="NCBI Taxonomy" id="1033731"/>
    <lineage>
        <taxon>Bacteria</taxon>
        <taxon>Pseudomonadati</taxon>
        <taxon>Bacteroidota</taxon>
        <taxon>Bacteroidia</taxon>
        <taxon>Bacteroidales</taxon>
        <taxon>Rikenellaceae</taxon>
        <taxon>Alistipes</taxon>
    </lineage>
</organism>
<dbReference type="Pfam" id="PF00403">
    <property type="entry name" value="HMA"/>
    <property type="match status" value="1"/>
</dbReference>
<protein>
    <submittedName>
        <fullName evidence="4">Copper chaperone CopZ</fullName>
    </submittedName>
</protein>
<dbReference type="RefSeq" id="WP_010265684.1">
    <property type="nucleotide sequence ID" value="NZ_CAEG01000017.1"/>
</dbReference>
<keyword evidence="1" id="KW-0479">Metal-binding</keyword>
<dbReference type="GO" id="GO:0046872">
    <property type="term" value="F:metal ion binding"/>
    <property type="evidence" value="ECO:0007669"/>
    <property type="project" value="UniProtKB-KW"/>
</dbReference>
<dbReference type="AlphaFoldDB" id="A0A1H4F9J8"/>
<evidence type="ECO:0000313" key="5">
    <source>
        <dbReference type="Proteomes" id="UP000183253"/>
    </source>
</evidence>
<dbReference type="Gene3D" id="3.30.70.100">
    <property type="match status" value="1"/>
</dbReference>
<keyword evidence="2" id="KW-0732">Signal</keyword>
<evidence type="ECO:0000313" key="4">
    <source>
        <dbReference type="EMBL" id="SEA93984.1"/>
    </source>
</evidence>
<dbReference type="InterPro" id="IPR006121">
    <property type="entry name" value="HMA_dom"/>
</dbReference>
<evidence type="ECO:0000256" key="1">
    <source>
        <dbReference type="ARBA" id="ARBA00022723"/>
    </source>
</evidence>
<keyword evidence="5" id="KW-1185">Reference proteome</keyword>
<dbReference type="OrthoDB" id="1121721at2"/>
<feature type="chain" id="PRO_5010179785" evidence="2">
    <location>
        <begin position="21"/>
        <end position="104"/>
    </location>
</feature>
<dbReference type="InterPro" id="IPR036163">
    <property type="entry name" value="HMA_dom_sf"/>
</dbReference>
<feature type="domain" description="HMA" evidence="3">
    <location>
        <begin position="29"/>
        <end position="96"/>
    </location>
</feature>
<sequence length="104" mass="11056">MKKLLMVCLALLMGAGMCAAAEKPAAKKTVTTVFVTDIDCDHCVKKIMNNVPSLGKGIKDVKVDLPKKEVTVVYDGTKNNDANIVKGLASLKVKAEPKKAAAKK</sequence>
<reference evidence="4 5" key="1">
    <citation type="submission" date="2016-10" db="EMBL/GenBank/DDBJ databases">
        <authorList>
            <person name="de Groot N.N."/>
        </authorList>
    </citation>
    <scope>NUCLEOTIDE SEQUENCE [LARGE SCALE GENOMIC DNA]</scope>
    <source>
        <strain evidence="4 5">DSM 25383</strain>
    </source>
</reference>
<gene>
    <name evidence="4" type="ORF">SAMN05444145_109129</name>
</gene>
<evidence type="ECO:0000259" key="3">
    <source>
        <dbReference type="PROSITE" id="PS50846"/>
    </source>
</evidence>
<dbReference type="InterPro" id="IPR017969">
    <property type="entry name" value="Heavy-metal-associated_CS"/>
</dbReference>
<name>A0A1H4F9J8_9BACT</name>
<dbReference type="PROSITE" id="PS01047">
    <property type="entry name" value="HMA_1"/>
    <property type="match status" value="1"/>
</dbReference>
<feature type="signal peptide" evidence="2">
    <location>
        <begin position="1"/>
        <end position="20"/>
    </location>
</feature>
<dbReference type="Proteomes" id="UP000183253">
    <property type="component" value="Unassembled WGS sequence"/>
</dbReference>
<proteinExistence type="predicted"/>
<dbReference type="CDD" id="cd00371">
    <property type="entry name" value="HMA"/>
    <property type="match status" value="1"/>
</dbReference>
<dbReference type="PROSITE" id="PS50846">
    <property type="entry name" value="HMA_2"/>
    <property type="match status" value="1"/>
</dbReference>
<dbReference type="SUPFAM" id="SSF55008">
    <property type="entry name" value="HMA, heavy metal-associated domain"/>
    <property type="match status" value="1"/>
</dbReference>
<evidence type="ECO:0000256" key="2">
    <source>
        <dbReference type="SAM" id="SignalP"/>
    </source>
</evidence>
<dbReference type="EMBL" id="FNRI01000009">
    <property type="protein sequence ID" value="SEA93984.1"/>
    <property type="molecule type" value="Genomic_DNA"/>
</dbReference>
<accession>A0A1H4F9J8</accession>